<dbReference type="Proteomes" id="UP001220022">
    <property type="component" value="Unassembled WGS sequence"/>
</dbReference>
<keyword evidence="1" id="KW-1133">Transmembrane helix</keyword>
<proteinExistence type="predicted"/>
<dbReference type="RefSeq" id="WP_275822051.1">
    <property type="nucleotide sequence ID" value="NZ_BAAANM010000041.1"/>
</dbReference>
<dbReference type="EMBL" id="JARHTQ010000043">
    <property type="protein sequence ID" value="MDF2260942.1"/>
    <property type="molecule type" value="Genomic_DNA"/>
</dbReference>
<keyword evidence="3" id="KW-1185">Reference proteome</keyword>
<accession>A0ABT5ZBD1</accession>
<name>A0ABT5ZBD1_9ACTN</name>
<keyword evidence="1" id="KW-0812">Transmembrane</keyword>
<organism evidence="2 3">
    <name type="scientific">Streptantibioticus ferralitis</name>
    <dbReference type="NCBI Taxonomy" id="236510"/>
    <lineage>
        <taxon>Bacteria</taxon>
        <taxon>Bacillati</taxon>
        <taxon>Actinomycetota</taxon>
        <taxon>Actinomycetes</taxon>
        <taxon>Kitasatosporales</taxon>
        <taxon>Streptomycetaceae</taxon>
        <taxon>Streptantibioticus</taxon>
    </lineage>
</organism>
<reference evidence="2 3" key="1">
    <citation type="submission" date="2023-03" db="EMBL/GenBank/DDBJ databases">
        <title>Draft genome sequence of type strain Streptomyces ferralitis JCM 14344.</title>
        <authorList>
            <person name="Klaysubun C."/>
            <person name="Duangmal K."/>
        </authorList>
    </citation>
    <scope>NUCLEOTIDE SEQUENCE [LARGE SCALE GENOMIC DNA]</scope>
    <source>
        <strain evidence="2 3">JCM 14344</strain>
    </source>
</reference>
<comment type="caution">
    <text evidence="2">The sequence shown here is derived from an EMBL/GenBank/DDBJ whole genome shotgun (WGS) entry which is preliminary data.</text>
</comment>
<sequence>MDLAAASTTGLNNWIKANVVQIACVIAGLIIVFRAKAKDWAGSLVTLSVVLLGLGVMAMGAGNNAQNIGGWLLGLIWS</sequence>
<protein>
    <submittedName>
        <fullName evidence="2">Uncharacterized protein</fullName>
    </submittedName>
</protein>
<evidence type="ECO:0000313" key="3">
    <source>
        <dbReference type="Proteomes" id="UP001220022"/>
    </source>
</evidence>
<feature type="transmembrane region" description="Helical" evidence="1">
    <location>
        <begin position="40"/>
        <end position="61"/>
    </location>
</feature>
<evidence type="ECO:0000313" key="2">
    <source>
        <dbReference type="EMBL" id="MDF2260942.1"/>
    </source>
</evidence>
<keyword evidence="1" id="KW-0472">Membrane</keyword>
<feature type="transmembrane region" description="Helical" evidence="1">
    <location>
        <begin position="14"/>
        <end position="33"/>
    </location>
</feature>
<evidence type="ECO:0000256" key="1">
    <source>
        <dbReference type="SAM" id="Phobius"/>
    </source>
</evidence>
<gene>
    <name evidence="2" type="ORF">P2L57_36075</name>
</gene>